<dbReference type="RefSeq" id="WP_101849058.1">
    <property type="nucleotide sequence ID" value="NZ_PKIZ01000002.1"/>
</dbReference>
<comment type="caution">
    <text evidence="3">The sequence shown here is derived from an EMBL/GenBank/DDBJ whole genome shotgun (WGS) entry which is preliminary data.</text>
</comment>
<evidence type="ECO:0000259" key="2">
    <source>
        <dbReference type="PROSITE" id="PS50106"/>
    </source>
</evidence>
<dbReference type="SUPFAM" id="SSF50156">
    <property type="entry name" value="PDZ domain-like"/>
    <property type="match status" value="1"/>
</dbReference>
<dbReference type="PROSITE" id="PS50106">
    <property type="entry name" value="PDZ"/>
    <property type="match status" value="1"/>
</dbReference>
<dbReference type="GO" id="GO:0006508">
    <property type="term" value="P:proteolysis"/>
    <property type="evidence" value="ECO:0007669"/>
    <property type="project" value="InterPro"/>
</dbReference>
<evidence type="ECO:0000313" key="4">
    <source>
        <dbReference type="Proteomes" id="UP000234206"/>
    </source>
</evidence>
<dbReference type="EMBL" id="PKIZ01000002">
    <property type="protein sequence ID" value="PKZ42594.1"/>
    <property type="molecule type" value="Genomic_DNA"/>
</dbReference>
<dbReference type="OrthoDB" id="2356897at2"/>
<feature type="transmembrane region" description="Helical" evidence="1">
    <location>
        <begin position="21"/>
        <end position="42"/>
    </location>
</feature>
<dbReference type="InterPro" id="IPR020568">
    <property type="entry name" value="Ribosomal_Su5_D2-typ_SF"/>
</dbReference>
<keyword evidence="1" id="KW-0472">Membrane</keyword>
<keyword evidence="4" id="KW-1185">Reference proteome</keyword>
<dbReference type="InterPro" id="IPR027065">
    <property type="entry name" value="Lon_Prtase"/>
</dbReference>
<dbReference type="Gene3D" id="3.30.230.10">
    <property type="match status" value="1"/>
</dbReference>
<dbReference type="PANTHER" id="PTHR10046">
    <property type="entry name" value="ATP DEPENDENT LON PROTEASE FAMILY MEMBER"/>
    <property type="match status" value="1"/>
</dbReference>
<proteinExistence type="predicted"/>
<dbReference type="InterPro" id="IPR014721">
    <property type="entry name" value="Ribsml_uS5_D2-typ_fold_subgr"/>
</dbReference>
<dbReference type="GO" id="GO:0005524">
    <property type="term" value="F:ATP binding"/>
    <property type="evidence" value="ECO:0007669"/>
    <property type="project" value="InterPro"/>
</dbReference>
<evidence type="ECO:0000256" key="1">
    <source>
        <dbReference type="SAM" id="Phobius"/>
    </source>
</evidence>
<sequence>MTSARDTSPGEAPPARRRHPLAVLGLVLSLLLVVGIVVANAVTAPYVVFTPGGAYDVLAEDGPGDGPMLRVDGHETFPTDGALRMTTVAMYGGPGHELSWWEVGTSWLGGQDEILPRSRVFPEDVTADQVQKVSTAQMAGSQSSAETVALRAAGVPVTEKVVVAQAVPGAPAEGRLEAEDTIVSVDGAKATSVQVVQQAVQRAGAGSTVRVVVQRKGTQRTVTVPTRQMEGRTVVGVQLATLAESPVDVHVDAGSVGGPSAGMMLALGIYDKLTEGPLTGGQDVAGTGTIDSDGTVGPIDGIAQKMHGAREAGATWFLAPDDNCEQVVGHVPEGMHDVAVTDFAEARRAVEAIAAGSTDALPTCEEHLAGR</sequence>
<dbReference type="InterPro" id="IPR008269">
    <property type="entry name" value="Lon_proteolytic"/>
</dbReference>
<reference evidence="3 4" key="1">
    <citation type="submission" date="2017-12" db="EMBL/GenBank/DDBJ databases">
        <title>Phylogenetic diversity of female urinary microbiome.</title>
        <authorList>
            <person name="Thomas-White K."/>
            <person name="Wolfe A.J."/>
        </authorList>
    </citation>
    <scope>NUCLEOTIDE SEQUENCE [LARGE SCALE GENOMIC DNA]</scope>
    <source>
        <strain evidence="3 4">UMB1298</strain>
    </source>
</reference>
<dbReference type="GO" id="GO:0004252">
    <property type="term" value="F:serine-type endopeptidase activity"/>
    <property type="evidence" value="ECO:0007669"/>
    <property type="project" value="InterPro"/>
</dbReference>
<keyword evidence="1" id="KW-1133">Transmembrane helix</keyword>
<dbReference type="Proteomes" id="UP000234206">
    <property type="component" value="Unassembled WGS sequence"/>
</dbReference>
<gene>
    <name evidence="3" type="ORF">CYJ76_01625</name>
</gene>
<dbReference type="AlphaFoldDB" id="A0A2I1PDB2"/>
<dbReference type="InterPro" id="IPR001478">
    <property type="entry name" value="PDZ"/>
</dbReference>
<feature type="domain" description="PDZ" evidence="2">
    <location>
        <begin position="154"/>
        <end position="215"/>
    </location>
</feature>
<dbReference type="Pfam" id="PF13180">
    <property type="entry name" value="PDZ_2"/>
    <property type="match status" value="1"/>
</dbReference>
<evidence type="ECO:0000313" key="3">
    <source>
        <dbReference type="EMBL" id="PKZ42594.1"/>
    </source>
</evidence>
<protein>
    <recommendedName>
        <fullName evidence="2">PDZ domain-containing protein</fullName>
    </recommendedName>
</protein>
<dbReference type="Pfam" id="PF05362">
    <property type="entry name" value="Lon_C"/>
    <property type="match status" value="1"/>
</dbReference>
<dbReference type="SUPFAM" id="SSF54211">
    <property type="entry name" value="Ribosomal protein S5 domain 2-like"/>
    <property type="match status" value="1"/>
</dbReference>
<dbReference type="GO" id="GO:0030163">
    <property type="term" value="P:protein catabolic process"/>
    <property type="evidence" value="ECO:0007669"/>
    <property type="project" value="InterPro"/>
</dbReference>
<organism evidence="3 4">
    <name type="scientific">Kytococcus schroeteri</name>
    <dbReference type="NCBI Taxonomy" id="138300"/>
    <lineage>
        <taxon>Bacteria</taxon>
        <taxon>Bacillati</taxon>
        <taxon>Actinomycetota</taxon>
        <taxon>Actinomycetes</taxon>
        <taxon>Micrococcales</taxon>
        <taxon>Kytococcaceae</taxon>
        <taxon>Kytococcus</taxon>
    </lineage>
</organism>
<name>A0A2I1PDB2_9MICO</name>
<keyword evidence="1" id="KW-0812">Transmembrane</keyword>
<dbReference type="GO" id="GO:0004176">
    <property type="term" value="F:ATP-dependent peptidase activity"/>
    <property type="evidence" value="ECO:0007669"/>
    <property type="project" value="InterPro"/>
</dbReference>
<accession>A0A2I1PDB2</accession>
<dbReference type="InterPro" id="IPR036034">
    <property type="entry name" value="PDZ_sf"/>
</dbReference>